<keyword evidence="3" id="KW-1185">Reference proteome</keyword>
<reference evidence="2" key="1">
    <citation type="journal article" date="2022" name="bioRxiv">
        <title>Sequencing and chromosome-scale assembly of the giantPleurodeles waltlgenome.</title>
        <authorList>
            <person name="Brown T."/>
            <person name="Elewa A."/>
            <person name="Iarovenko S."/>
            <person name="Subramanian E."/>
            <person name="Araus A.J."/>
            <person name="Petzold A."/>
            <person name="Susuki M."/>
            <person name="Suzuki K.-i.T."/>
            <person name="Hayashi T."/>
            <person name="Toyoda A."/>
            <person name="Oliveira C."/>
            <person name="Osipova E."/>
            <person name="Leigh N.D."/>
            <person name="Simon A."/>
            <person name="Yun M.H."/>
        </authorList>
    </citation>
    <scope>NUCLEOTIDE SEQUENCE</scope>
    <source>
        <strain evidence="2">20211129_DDA</strain>
        <tissue evidence="2">Liver</tissue>
    </source>
</reference>
<dbReference type="AlphaFoldDB" id="A0AAV7THG6"/>
<sequence length="115" mass="12244">MERVARRASAPWPGLPSAPACLEGSGVGGVKTMDPLRHGILNPGYRTTAAGGKRNASAHECFRPSPRHVDTMARGSDPGPRCLCQHRHQHAPALSRQPPGALLVSTGRHQGRDET</sequence>
<evidence type="ECO:0000313" key="3">
    <source>
        <dbReference type="Proteomes" id="UP001066276"/>
    </source>
</evidence>
<feature type="region of interest" description="Disordered" evidence="1">
    <location>
        <begin position="44"/>
        <end position="77"/>
    </location>
</feature>
<feature type="region of interest" description="Disordered" evidence="1">
    <location>
        <begin position="89"/>
        <end position="115"/>
    </location>
</feature>
<protein>
    <submittedName>
        <fullName evidence="2">Uncharacterized protein</fullName>
    </submittedName>
</protein>
<comment type="caution">
    <text evidence="2">The sequence shown here is derived from an EMBL/GenBank/DDBJ whole genome shotgun (WGS) entry which is preliminary data.</text>
</comment>
<name>A0AAV7THG6_PLEWA</name>
<evidence type="ECO:0000256" key="1">
    <source>
        <dbReference type="SAM" id="MobiDB-lite"/>
    </source>
</evidence>
<proteinExistence type="predicted"/>
<dbReference type="EMBL" id="JANPWB010000006">
    <property type="protein sequence ID" value="KAJ1176014.1"/>
    <property type="molecule type" value="Genomic_DNA"/>
</dbReference>
<feature type="region of interest" description="Disordered" evidence="1">
    <location>
        <begin position="1"/>
        <end position="23"/>
    </location>
</feature>
<gene>
    <name evidence="2" type="ORF">NDU88_001298</name>
</gene>
<organism evidence="2 3">
    <name type="scientific">Pleurodeles waltl</name>
    <name type="common">Iberian ribbed newt</name>
    <dbReference type="NCBI Taxonomy" id="8319"/>
    <lineage>
        <taxon>Eukaryota</taxon>
        <taxon>Metazoa</taxon>
        <taxon>Chordata</taxon>
        <taxon>Craniata</taxon>
        <taxon>Vertebrata</taxon>
        <taxon>Euteleostomi</taxon>
        <taxon>Amphibia</taxon>
        <taxon>Batrachia</taxon>
        <taxon>Caudata</taxon>
        <taxon>Salamandroidea</taxon>
        <taxon>Salamandridae</taxon>
        <taxon>Pleurodelinae</taxon>
        <taxon>Pleurodeles</taxon>
    </lineage>
</organism>
<evidence type="ECO:0000313" key="2">
    <source>
        <dbReference type="EMBL" id="KAJ1176014.1"/>
    </source>
</evidence>
<accession>A0AAV7THG6</accession>
<dbReference type="Proteomes" id="UP001066276">
    <property type="component" value="Chromosome 3_2"/>
</dbReference>